<evidence type="ECO:0000313" key="2">
    <source>
        <dbReference type="Proteomes" id="UP000509418"/>
    </source>
</evidence>
<dbReference type="Proteomes" id="UP000509418">
    <property type="component" value="Chromosome"/>
</dbReference>
<sequence length="100" mass="10551">MDDVEKVYPPGEAVALFRGWVRSCGEQGEAAPDFPVGENGVAQAVVVPAKRYERIVRELDAANLELQALERVGNAPAPGEGLSLDDLSTAVADWGSTGRA</sequence>
<accession>A0A7H8TKT0</accession>
<name>A0A7H8TKT0_STRCX</name>
<evidence type="ECO:0000313" key="1">
    <source>
        <dbReference type="EMBL" id="QKZ23857.1"/>
    </source>
</evidence>
<reference evidence="1 2" key="1">
    <citation type="submission" date="2020-06" db="EMBL/GenBank/DDBJ databases">
        <title>Genome mining for natural products.</title>
        <authorList>
            <person name="Zhang B."/>
            <person name="Shi J."/>
            <person name="Ge H."/>
        </authorList>
    </citation>
    <scope>NUCLEOTIDE SEQUENCE [LARGE SCALE GENOMIC DNA]</scope>
    <source>
        <strain evidence="1 2">NA02069</strain>
    </source>
</reference>
<dbReference type="RefSeq" id="WP_176578471.1">
    <property type="nucleotide sequence ID" value="NZ_CBDRGH010000022.1"/>
</dbReference>
<dbReference type="AlphaFoldDB" id="A0A7H8TKT0"/>
<dbReference type="EMBL" id="CP056041">
    <property type="protein sequence ID" value="QKZ23857.1"/>
    <property type="molecule type" value="Genomic_DNA"/>
</dbReference>
<proteinExistence type="predicted"/>
<keyword evidence="2" id="KW-1185">Reference proteome</keyword>
<protein>
    <submittedName>
        <fullName evidence="1">Uncharacterized protein</fullName>
    </submittedName>
</protein>
<gene>
    <name evidence="1" type="ORF">HUT05_44785</name>
</gene>
<organism evidence="1 2">
    <name type="scientific">Streptomyces chartreusis</name>
    <dbReference type="NCBI Taxonomy" id="1969"/>
    <lineage>
        <taxon>Bacteria</taxon>
        <taxon>Bacillati</taxon>
        <taxon>Actinomycetota</taxon>
        <taxon>Actinomycetes</taxon>
        <taxon>Kitasatosporales</taxon>
        <taxon>Streptomycetaceae</taxon>
        <taxon>Streptomyces</taxon>
    </lineage>
</organism>